<name>L9VZ24_9EURY</name>
<evidence type="ECO:0000313" key="2">
    <source>
        <dbReference type="Proteomes" id="UP000011661"/>
    </source>
</evidence>
<proteinExistence type="predicted"/>
<comment type="caution">
    <text evidence="1">The sequence shown here is derived from an EMBL/GenBank/DDBJ whole genome shotgun (WGS) entry which is preliminary data.</text>
</comment>
<accession>L9VZ24</accession>
<dbReference type="Proteomes" id="UP000011661">
    <property type="component" value="Unassembled WGS sequence"/>
</dbReference>
<keyword evidence="2" id="KW-1185">Reference proteome</keyword>
<dbReference type="PATRIC" id="fig|1230460.4.peg.3394"/>
<dbReference type="EMBL" id="AOHX01000053">
    <property type="protein sequence ID" value="ELY41488.1"/>
    <property type="molecule type" value="Genomic_DNA"/>
</dbReference>
<dbReference type="AlphaFoldDB" id="L9VZ24"/>
<reference evidence="1 2" key="1">
    <citation type="journal article" date="2014" name="PLoS Genet.">
        <title>Phylogenetically driven sequencing of extremely halophilic archaea reveals strategies for static and dynamic osmo-response.</title>
        <authorList>
            <person name="Becker E.A."/>
            <person name="Seitzer P.M."/>
            <person name="Tritt A."/>
            <person name="Larsen D."/>
            <person name="Krusor M."/>
            <person name="Yao A.I."/>
            <person name="Wu D."/>
            <person name="Madern D."/>
            <person name="Eisen J.A."/>
            <person name="Darling A.E."/>
            <person name="Facciotti M.T."/>
        </authorList>
    </citation>
    <scope>NUCLEOTIDE SEQUENCE [LARGE SCALE GENOMIC DNA]</scope>
    <source>
        <strain evidence="1 2">JCM 14089</strain>
    </source>
</reference>
<gene>
    <name evidence="1" type="ORF">C495_16750</name>
</gene>
<evidence type="ECO:0000313" key="1">
    <source>
        <dbReference type="EMBL" id="ELY41488.1"/>
    </source>
</evidence>
<organism evidence="1 2">
    <name type="scientific">Natronorubrum sulfidifaciens JCM 14089</name>
    <dbReference type="NCBI Taxonomy" id="1230460"/>
    <lineage>
        <taxon>Archaea</taxon>
        <taxon>Methanobacteriati</taxon>
        <taxon>Methanobacteriota</taxon>
        <taxon>Stenosarchaea group</taxon>
        <taxon>Halobacteria</taxon>
        <taxon>Halobacteriales</taxon>
        <taxon>Natrialbaceae</taxon>
        <taxon>Natronorubrum</taxon>
    </lineage>
</organism>
<protein>
    <submittedName>
        <fullName evidence="1">Uncharacterized protein</fullName>
    </submittedName>
</protein>
<sequence>MNGTSELCHEDGDIIHKDLLDAVNDCFDYDLTENPIEYTLNTDPIIPLSNVVYRLVRGKDKYENAKEPLEFTQEEFTDRYAAKLKLSVSKDEKEKIISATVNKLLQIGQEVGIFSKASTKLDKSDYRIMYQGSADAKTAEDAIFEKYVLKASREQSKVDAFKRVKDEFDSSQKGLDEFS</sequence>